<proteinExistence type="predicted"/>
<gene>
    <name evidence="1" type="ORF">RPERSI_LOCUS16870</name>
</gene>
<reference evidence="1" key="1">
    <citation type="submission" date="2021-06" db="EMBL/GenBank/DDBJ databases">
        <authorList>
            <person name="Kallberg Y."/>
            <person name="Tangrot J."/>
            <person name="Rosling A."/>
        </authorList>
    </citation>
    <scope>NUCLEOTIDE SEQUENCE</scope>
    <source>
        <strain evidence="1">MA461A</strain>
    </source>
</reference>
<sequence length="227" mass="25778">VGKYTHPPPPSNHIPEAIKDRLNIMINDASSQLDYTLPEIHASLNNLDQLRYLVGRAQQLQNPYGQGILGIHIHNEDWSYILGDLDFAQAKGLGLALSKIDSNKSCQDEVQSLFNQIKISNENDIEGETTNVAESAHADINREGKGLNLINAIEKALRFDNRKFITCTVQDKYGVAKTEEDSLTLLERQIALEEWRLELEERKEKLREKKLLNYEKARELGVEEELG</sequence>
<accession>A0ACA9R3K2</accession>
<evidence type="ECO:0000313" key="1">
    <source>
        <dbReference type="EMBL" id="CAG8775076.1"/>
    </source>
</evidence>
<keyword evidence="2" id="KW-1185">Reference proteome</keyword>
<protein>
    <submittedName>
        <fullName evidence="1">7459_t:CDS:1</fullName>
    </submittedName>
</protein>
<feature type="non-terminal residue" evidence="1">
    <location>
        <position position="227"/>
    </location>
</feature>
<feature type="non-terminal residue" evidence="1">
    <location>
        <position position="1"/>
    </location>
</feature>
<evidence type="ECO:0000313" key="2">
    <source>
        <dbReference type="Proteomes" id="UP000789920"/>
    </source>
</evidence>
<name>A0ACA9R3K2_9GLOM</name>
<comment type="caution">
    <text evidence="1">The sequence shown here is derived from an EMBL/GenBank/DDBJ whole genome shotgun (WGS) entry which is preliminary data.</text>
</comment>
<organism evidence="1 2">
    <name type="scientific">Racocetra persica</name>
    <dbReference type="NCBI Taxonomy" id="160502"/>
    <lineage>
        <taxon>Eukaryota</taxon>
        <taxon>Fungi</taxon>
        <taxon>Fungi incertae sedis</taxon>
        <taxon>Mucoromycota</taxon>
        <taxon>Glomeromycotina</taxon>
        <taxon>Glomeromycetes</taxon>
        <taxon>Diversisporales</taxon>
        <taxon>Gigasporaceae</taxon>
        <taxon>Racocetra</taxon>
    </lineage>
</organism>
<dbReference type="EMBL" id="CAJVQC010042341">
    <property type="protein sequence ID" value="CAG8775076.1"/>
    <property type="molecule type" value="Genomic_DNA"/>
</dbReference>
<dbReference type="Proteomes" id="UP000789920">
    <property type="component" value="Unassembled WGS sequence"/>
</dbReference>